<dbReference type="EMBL" id="HG739151">
    <property type="protein sequence ID" value="CDP12528.1"/>
    <property type="molecule type" value="Genomic_DNA"/>
</dbReference>
<protein>
    <submittedName>
        <fullName evidence="1">DH200=94 genomic scaffold, scaffold_67</fullName>
    </submittedName>
</protein>
<gene>
    <name evidence="1" type="ORF">GSCOC_T00036139001</name>
</gene>
<dbReference type="InParanoid" id="A0A068UY09"/>
<dbReference type="Proteomes" id="UP000295252">
    <property type="component" value="Unassembled WGS sequence"/>
</dbReference>
<name>A0A068UY09_COFCA</name>
<evidence type="ECO:0000313" key="2">
    <source>
        <dbReference type="Proteomes" id="UP000295252"/>
    </source>
</evidence>
<organism evidence="1 2">
    <name type="scientific">Coffea canephora</name>
    <name type="common">Robusta coffee</name>
    <dbReference type="NCBI Taxonomy" id="49390"/>
    <lineage>
        <taxon>Eukaryota</taxon>
        <taxon>Viridiplantae</taxon>
        <taxon>Streptophyta</taxon>
        <taxon>Embryophyta</taxon>
        <taxon>Tracheophyta</taxon>
        <taxon>Spermatophyta</taxon>
        <taxon>Magnoliopsida</taxon>
        <taxon>eudicotyledons</taxon>
        <taxon>Gunneridae</taxon>
        <taxon>Pentapetalae</taxon>
        <taxon>asterids</taxon>
        <taxon>lamiids</taxon>
        <taxon>Gentianales</taxon>
        <taxon>Rubiaceae</taxon>
        <taxon>Ixoroideae</taxon>
        <taxon>Gardenieae complex</taxon>
        <taxon>Bertiereae - Coffeeae clade</taxon>
        <taxon>Coffeeae</taxon>
        <taxon>Coffea</taxon>
    </lineage>
</organism>
<reference evidence="2" key="1">
    <citation type="journal article" date="2014" name="Science">
        <title>The coffee genome provides insight into the convergent evolution of caffeine biosynthesis.</title>
        <authorList>
            <person name="Denoeud F."/>
            <person name="Carretero-Paulet L."/>
            <person name="Dereeper A."/>
            <person name="Droc G."/>
            <person name="Guyot R."/>
            <person name="Pietrella M."/>
            <person name="Zheng C."/>
            <person name="Alberti A."/>
            <person name="Anthony F."/>
            <person name="Aprea G."/>
            <person name="Aury J.M."/>
            <person name="Bento P."/>
            <person name="Bernard M."/>
            <person name="Bocs S."/>
            <person name="Campa C."/>
            <person name="Cenci A."/>
            <person name="Combes M.C."/>
            <person name="Crouzillat D."/>
            <person name="Da Silva C."/>
            <person name="Daddiego L."/>
            <person name="De Bellis F."/>
            <person name="Dussert S."/>
            <person name="Garsmeur O."/>
            <person name="Gayraud T."/>
            <person name="Guignon V."/>
            <person name="Jahn K."/>
            <person name="Jamilloux V."/>
            <person name="Joet T."/>
            <person name="Labadie K."/>
            <person name="Lan T."/>
            <person name="Leclercq J."/>
            <person name="Lepelley M."/>
            <person name="Leroy T."/>
            <person name="Li L.T."/>
            <person name="Librado P."/>
            <person name="Lopez L."/>
            <person name="Munoz A."/>
            <person name="Noel B."/>
            <person name="Pallavicini A."/>
            <person name="Perrotta G."/>
            <person name="Poncet V."/>
            <person name="Pot D."/>
            <person name="Priyono X."/>
            <person name="Rigoreau M."/>
            <person name="Rouard M."/>
            <person name="Rozas J."/>
            <person name="Tranchant-Dubreuil C."/>
            <person name="VanBuren R."/>
            <person name="Zhang Q."/>
            <person name="Andrade A.C."/>
            <person name="Argout X."/>
            <person name="Bertrand B."/>
            <person name="de Kochko A."/>
            <person name="Graziosi G."/>
            <person name="Henry R.J."/>
            <person name="Jayarama X."/>
            <person name="Ming R."/>
            <person name="Nagai C."/>
            <person name="Rounsley S."/>
            <person name="Sankoff D."/>
            <person name="Giuliano G."/>
            <person name="Albert V.A."/>
            <person name="Wincker P."/>
            <person name="Lashermes P."/>
        </authorList>
    </citation>
    <scope>NUCLEOTIDE SEQUENCE [LARGE SCALE GENOMIC DNA]</scope>
    <source>
        <strain evidence="2">cv. DH200-94</strain>
    </source>
</reference>
<accession>A0A068UY09</accession>
<dbReference type="Gramene" id="CDP12528">
    <property type="protein sequence ID" value="CDP12528"/>
    <property type="gene ID" value="GSCOC_T00036139001"/>
</dbReference>
<sequence length="63" mass="7250">MKKGLLSLYLAIGRIGRVLGGLILDFHLNGLHPTRPTLDWINFRLSHIRSIQTHDPNMIQYIN</sequence>
<keyword evidence="2" id="KW-1185">Reference proteome</keyword>
<proteinExistence type="predicted"/>
<dbReference type="AlphaFoldDB" id="A0A068UY09"/>
<evidence type="ECO:0000313" key="1">
    <source>
        <dbReference type="EMBL" id="CDP12528.1"/>
    </source>
</evidence>